<evidence type="ECO:0000256" key="2">
    <source>
        <dbReference type="SAM" id="MobiDB-lite"/>
    </source>
</evidence>
<accession>W4GJD4</accession>
<dbReference type="GO" id="GO:0006606">
    <property type="term" value="P:protein import into nucleus"/>
    <property type="evidence" value="ECO:0007669"/>
    <property type="project" value="TreeGrafter"/>
</dbReference>
<dbReference type="InterPro" id="IPR011989">
    <property type="entry name" value="ARM-like"/>
</dbReference>
<feature type="compositionally biased region" description="Basic residues" evidence="2">
    <location>
        <begin position="1"/>
        <end position="11"/>
    </location>
</feature>
<evidence type="ECO:0000256" key="1">
    <source>
        <dbReference type="ARBA" id="ARBA00049983"/>
    </source>
</evidence>
<feature type="region of interest" description="Disordered" evidence="2">
    <location>
        <begin position="1"/>
        <end position="30"/>
    </location>
</feature>
<dbReference type="GO" id="GO:0051082">
    <property type="term" value="F:unfolded protein binding"/>
    <property type="evidence" value="ECO:0007669"/>
    <property type="project" value="TreeGrafter"/>
</dbReference>
<dbReference type="RefSeq" id="XP_009831747.1">
    <property type="nucleotide sequence ID" value="XM_009833445.1"/>
</dbReference>
<name>W4GJD4_APHAT</name>
<protein>
    <recommendedName>
        <fullName evidence="3">SYO1-like TPR repeats domain-containing protein</fullName>
    </recommendedName>
</protein>
<dbReference type="GO" id="GO:0042273">
    <property type="term" value="P:ribosomal large subunit biogenesis"/>
    <property type="evidence" value="ECO:0007669"/>
    <property type="project" value="TreeGrafter"/>
</dbReference>
<feature type="region of interest" description="Disordered" evidence="2">
    <location>
        <begin position="376"/>
        <end position="400"/>
    </location>
</feature>
<dbReference type="EMBL" id="KI913129">
    <property type="protein sequence ID" value="ETV79028.1"/>
    <property type="molecule type" value="Genomic_DNA"/>
</dbReference>
<evidence type="ECO:0000259" key="3">
    <source>
        <dbReference type="Pfam" id="PF25567"/>
    </source>
</evidence>
<feature type="compositionally biased region" description="Acidic residues" evidence="2">
    <location>
        <begin position="376"/>
        <end position="390"/>
    </location>
</feature>
<dbReference type="PANTHER" id="PTHR13347:SF1">
    <property type="entry name" value="HEAT REPEAT-CONTAINING PROTEIN 3"/>
    <property type="match status" value="1"/>
</dbReference>
<dbReference type="AlphaFoldDB" id="W4GJD4"/>
<dbReference type="PANTHER" id="PTHR13347">
    <property type="entry name" value="HEAT REPEAT-CONTAINING PROTEIN 3"/>
    <property type="match status" value="1"/>
</dbReference>
<gene>
    <name evidence="4" type="ORF">H257_07801</name>
</gene>
<dbReference type="OrthoDB" id="288703at2759"/>
<organism evidence="4">
    <name type="scientific">Aphanomyces astaci</name>
    <name type="common">Crayfish plague agent</name>
    <dbReference type="NCBI Taxonomy" id="112090"/>
    <lineage>
        <taxon>Eukaryota</taxon>
        <taxon>Sar</taxon>
        <taxon>Stramenopiles</taxon>
        <taxon>Oomycota</taxon>
        <taxon>Saprolegniomycetes</taxon>
        <taxon>Saprolegniales</taxon>
        <taxon>Verrucalvaceae</taxon>
        <taxon>Aphanomyces</taxon>
    </lineage>
</organism>
<dbReference type="Pfam" id="PF25567">
    <property type="entry name" value="TPR_SYO1"/>
    <property type="match status" value="1"/>
</dbReference>
<dbReference type="SUPFAM" id="SSF48371">
    <property type="entry name" value="ARM repeat"/>
    <property type="match status" value="1"/>
</dbReference>
<reference evidence="4" key="1">
    <citation type="submission" date="2013-12" db="EMBL/GenBank/DDBJ databases">
        <title>The Genome Sequence of Aphanomyces astaci APO3.</title>
        <authorList>
            <consortium name="The Broad Institute Genomics Platform"/>
            <person name="Russ C."/>
            <person name="Tyler B."/>
            <person name="van West P."/>
            <person name="Dieguez-Uribeondo J."/>
            <person name="Young S.K."/>
            <person name="Zeng Q."/>
            <person name="Gargeya S."/>
            <person name="Fitzgerald M."/>
            <person name="Abouelleil A."/>
            <person name="Alvarado L."/>
            <person name="Chapman S.B."/>
            <person name="Gainer-Dewar J."/>
            <person name="Goldberg J."/>
            <person name="Griggs A."/>
            <person name="Gujja S."/>
            <person name="Hansen M."/>
            <person name="Howarth C."/>
            <person name="Imamovic A."/>
            <person name="Ireland A."/>
            <person name="Larimer J."/>
            <person name="McCowan C."/>
            <person name="Murphy C."/>
            <person name="Pearson M."/>
            <person name="Poon T.W."/>
            <person name="Priest M."/>
            <person name="Roberts A."/>
            <person name="Saif S."/>
            <person name="Shea T."/>
            <person name="Sykes S."/>
            <person name="Wortman J."/>
            <person name="Nusbaum C."/>
            <person name="Birren B."/>
        </authorList>
    </citation>
    <scope>NUCLEOTIDE SEQUENCE [LARGE SCALE GENOMIC DNA]</scope>
    <source>
        <strain evidence="4">APO3</strain>
    </source>
</reference>
<dbReference type="VEuPathDB" id="FungiDB:H257_07801"/>
<comment type="similarity">
    <text evidence="1">Belongs to the nuclear import and ribosome assembly adapter family.</text>
</comment>
<dbReference type="InterPro" id="IPR052616">
    <property type="entry name" value="SYO1-like"/>
</dbReference>
<dbReference type="InterPro" id="IPR057990">
    <property type="entry name" value="TPR_SYO1"/>
</dbReference>
<evidence type="ECO:0000313" key="4">
    <source>
        <dbReference type="EMBL" id="ETV79028.1"/>
    </source>
</evidence>
<dbReference type="InterPro" id="IPR016024">
    <property type="entry name" value="ARM-type_fold"/>
</dbReference>
<dbReference type="Gene3D" id="1.25.10.10">
    <property type="entry name" value="Leucine-rich Repeat Variant"/>
    <property type="match status" value="1"/>
</dbReference>
<feature type="domain" description="SYO1-like TPR repeats" evidence="3">
    <location>
        <begin position="437"/>
        <end position="664"/>
    </location>
</feature>
<dbReference type="STRING" id="112090.W4GJD4"/>
<proteinExistence type="inferred from homology"/>
<sequence length="667" mass="71657">MGKVKKRRNISHKNVAPPTGGPSQAEIDDAMEGLDDEVDANETADAATTTVAARGGKKQVPDFLSGLTNLQGSVREATCVALASFFAGEGTPDKLKMLDKLLNAGLLKKLLPRVVDPSTLVRLHALGALRNISAFGGLDVSESMTSEDILTPCIKIVVEYAVDNVDGKASPHAVPILEQVFALLTNLCESCSLALVQATHQRHALLPALLHSLHVAKQPALHLETMKLLLVLCDNNPDLSQSFPAEFPPALLQILQSPEHSTKLRLTTIGVAINLPNVLENAQSVGLLLPVLQSAVAYDPIGVVGQAQAASEQWDLAQQDYGTVEVFADEDVEEREHVEKVKKAVAVVRSWRENVHILTLGLELLSNMLANVELGDDGDEWGSDDEDGMEEAAQTQGNAATSRPVSVPAQVFGAENILPHVYSIVQSVVTVPAHLAAPVVDDFAAIRERALNCLTNLVANLSVADLTRGCDLNQVFQVVLALYADVQSKNELALSKDLFQPDRANTGDVDAAVMAVLSALVLRSVDDNLPLNVAPEHLGAVLASAQASPSVEARTSAVRLLGTLGKKAHSLPENKVLAVCLSAVLRDTDLAVVCEVLNALFDIYADEQYDSVFHEVKFLTSLEHVGAGMKSKIKSEAKSLDRELVAHAKETRLNLLRFIKYKKQHLK</sequence>
<dbReference type="GeneID" id="20809797"/>